<evidence type="ECO:0000256" key="1">
    <source>
        <dbReference type="SAM" id="Phobius"/>
    </source>
</evidence>
<feature type="transmembrane region" description="Helical" evidence="1">
    <location>
        <begin position="199"/>
        <end position="219"/>
    </location>
</feature>
<dbReference type="AlphaFoldDB" id="A0A4D6XDR4"/>
<evidence type="ECO:0000313" key="2">
    <source>
        <dbReference type="EMBL" id="QCI12790.1"/>
    </source>
</evidence>
<reference evidence="3" key="1">
    <citation type="submission" date="2019-04" db="EMBL/GenBank/DDBJ databases">
        <title>Genome sequence of Pseudomonas putida 1290, an auxin catabolizing strain.</title>
        <authorList>
            <person name="Laird T.S."/>
            <person name="Leveau J.H.J."/>
        </authorList>
    </citation>
    <scope>NUCLEOTIDE SEQUENCE [LARGE SCALE GENOMIC DNA]</scope>
    <source>
        <strain evidence="3">1290</strain>
    </source>
</reference>
<accession>A0A4D6XDR4</accession>
<evidence type="ECO:0008006" key="4">
    <source>
        <dbReference type="Google" id="ProtNLM"/>
    </source>
</evidence>
<keyword evidence="1" id="KW-0472">Membrane</keyword>
<protein>
    <recommendedName>
        <fullName evidence="4">VIT family protein</fullName>
    </recommendedName>
</protein>
<feature type="transmembrane region" description="Helical" evidence="1">
    <location>
        <begin position="48"/>
        <end position="70"/>
    </location>
</feature>
<dbReference type="RefSeq" id="WP_136914943.1">
    <property type="nucleotide sequence ID" value="NZ_CP039371.1"/>
</dbReference>
<dbReference type="EMBL" id="CP039371">
    <property type="protein sequence ID" value="QCI12790.1"/>
    <property type="molecule type" value="Genomic_DNA"/>
</dbReference>
<dbReference type="Proteomes" id="UP000298551">
    <property type="component" value="Chromosome"/>
</dbReference>
<keyword evidence="1" id="KW-1133">Transmembrane helix</keyword>
<proteinExistence type="predicted"/>
<dbReference type="OrthoDB" id="978987at2"/>
<sequence length="220" mass="23693">MEPQAQVQRRPLLEPIDRITEVIFGLLMAMTFIGSLSVATAQREDARLMLIAAFGCNLAWGLADAVILLLRTWTERTRSRTLLARLQADQIGALGRRLIGEALPERIGQSLDDNGLELLRTHLLRDAGRALPARLGVDDFKAALATFLLVVLATFPMVVPFLLIEATGMAIRVSHLVALAMLYLAGCLLARYSGGRTQLTGLCLALVGAALILAIIALGG</sequence>
<keyword evidence="1" id="KW-0812">Transmembrane</keyword>
<organism evidence="2 3">
    <name type="scientific">Pseudomonas putida</name>
    <name type="common">Arthrobacter siderocapsulatus</name>
    <dbReference type="NCBI Taxonomy" id="303"/>
    <lineage>
        <taxon>Bacteria</taxon>
        <taxon>Pseudomonadati</taxon>
        <taxon>Pseudomonadota</taxon>
        <taxon>Gammaproteobacteria</taxon>
        <taxon>Pseudomonadales</taxon>
        <taxon>Pseudomonadaceae</taxon>
        <taxon>Pseudomonas</taxon>
    </lineage>
</organism>
<evidence type="ECO:0000313" key="3">
    <source>
        <dbReference type="Proteomes" id="UP000298551"/>
    </source>
</evidence>
<feature type="transmembrane region" description="Helical" evidence="1">
    <location>
        <begin position="169"/>
        <end position="192"/>
    </location>
</feature>
<feature type="transmembrane region" description="Helical" evidence="1">
    <location>
        <begin position="21"/>
        <end position="42"/>
    </location>
</feature>
<gene>
    <name evidence="2" type="ORF">E6B08_16040</name>
</gene>
<feature type="transmembrane region" description="Helical" evidence="1">
    <location>
        <begin position="142"/>
        <end position="163"/>
    </location>
</feature>
<name>A0A4D6XDR4_PSEPU</name>